<evidence type="ECO:0000313" key="9">
    <source>
        <dbReference type="EMBL" id="UYV64908.1"/>
    </source>
</evidence>
<dbReference type="InterPro" id="IPR050092">
    <property type="entry name" value="RNase_H"/>
</dbReference>
<dbReference type="SUPFAM" id="SSF53098">
    <property type="entry name" value="Ribonuclease H-like"/>
    <property type="match status" value="2"/>
</dbReference>
<dbReference type="InterPro" id="IPR002156">
    <property type="entry name" value="RNaseH_domain"/>
</dbReference>
<keyword evidence="5" id="KW-0479">Metal-binding</keyword>
<dbReference type="EMBL" id="CP092865">
    <property type="protein sequence ID" value="UYV64908.1"/>
    <property type="molecule type" value="Genomic_DNA"/>
</dbReference>
<dbReference type="Pfam" id="PF00075">
    <property type="entry name" value="RNase_H"/>
    <property type="match status" value="2"/>
</dbReference>
<dbReference type="Gene3D" id="3.30.420.10">
    <property type="entry name" value="Ribonuclease H-like superfamily/Ribonuclease H"/>
    <property type="match status" value="2"/>
</dbReference>
<accession>A0ABY6K817</accession>
<organism evidence="9 10">
    <name type="scientific">Cordylochernes scorpioides</name>
    <dbReference type="NCBI Taxonomy" id="51811"/>
    <lineage>
        <taxon>Eukaryota</taxon>
        <taxon>Metazoa</taxon>
        <taxon>Ecdysozoa</taxon>
        <taxon>Arthropoda</taxon>
        <taxon>Chelicerata</taxon>
        <taxon>Arachnida</taxon>
        <taxon>Pseudoscorpiones</taxon>
        <taxon>Cheliferoidea</taxon>
        <taxon>Chernetidae</taxon>
        <taxon>Cordylochernes</taxon>
    </lineage>
</organism>
<evidence type="ECO:0000313" key="10">
    <source>
        <dbReference type="Proteomes" id="UP001235939"/>
    </source>
</evidence>
<evidence type="ECO:0000256" key="7">
    <source>
        <dbReference type="ARBA" id="ARBA00022801"/>
    </source>
</evidence>
<evidence type="ECO:0000259" key="8">
    <source>
        <dbReference type="PROSITE" id="PS50879"/>
    </source>
</evidence>
<evidence type="ECO:0000256" key="1">
    <source>
        <dbReference type="ARBA" id="ARBA00000077"/>
    </source>
</evidence>
<dbReference type="PROSITE" id="PS50879">
    <property type="entry name" value="RNASE_H_1"/>
    <property type="match status" value="1"/>
</dbReference>
<dbReference type="PANTHER" id="PTHR10642:SF26">
    <property type="entry name" value="RIBONUCLEASE H1"/>
    <property type="match status" value="1"/>
</dbReference>
<sequence>MAASDMRNRHHVQPLLTWSTNAAHPVSLETLQVKEGAGKSNFTCKLTAIWKPLDVCLNQPSLHQEEGILTYSDSRSALEAIQKGNTKITQNIHSLLTQLETLEKDCILQWIPAHVGIGGNEMADELAKEARKLSHGKEQITNTYPHILMPCNGCILAENWHRPMIEDIATVVIEITAALHTQDREHCCDRDVWRHLRLFIGHNNRKFTQNNTHALENATTLPNHLTLGFFLDNLSVVKSVLNSKTGNYLIDRALLLISRLNRNGNRCTIQWIKGHSGNVGNDIADSLAKRGAESADPSCYKLAPLSFVKSAIYGRAREAWESRFLSLAPSIHTRFGLTPMSLLDKRYSYIVPSEHIVVGLLSGHTWTDSFVHRIGVIDDPSCPYCDAEREETLSHIVLECSSLDALRFPLLPTCAEELGYTPRSLKTLFSTGALGEPAWSS</sequence>
<keyword evidence="6" id="KW-0255">Endonuclease</keyword>
<dbReference type="EC" id="3.1.26.4" evidence="3"/>
<evidence type="ECO:0000256" key="2">
    <source>
        <dbReference type="ARBA" id="ARBA00005300"/>
    </source>
</evidence>
<proteinExistence type="inferred from homology"/>
<comment type="similarity">
    <text evidence="2">Belongs to the RNase H family.</text>
</comment>
<dbReference type="PANTHER" id="PTHR10642">
    <property type="entry name" value="RIBONUCLEASE H1"/>
    <property type="match status" value="1"/>
</dbReference>
<evidence type="ECO:0000256" key="3">
    <source>
        <dbReference type="ARBA" id="ARBA00012180"/>
    </source>
</evidence>
<dbReference type="InterPro" id="IPR012337">
    <property type="entry name" value="RNaseH-like_sf"/>
</dbReference>
<name>A0ABY6K817_9ARAC</name>
<feature type="domain" description="RNase H type-1" evidence="8">
    <location>
        <begin position="1"/>
        <end position="132"/>
    </location>
</feature>
<keyword evidence="10" id="KW-1185">Reference proteome</keyword>
<evidence type="ECO:0000256" key="6">
    <source>
        <dbReference type="ARBA" id="ARBA00022759"/>
    </source>
</evidence>
<dbReference type="CDD" id="cd09276">
    <property type="entry name" value="Rnase_HI_RT_non_LTR"/>
    <property type="match status" value="1"/>
</dbReference>
<keyword evidence="7" id="KW-0378">Hydrolase</keyword>
<comment type="catalytic activity">
    <reaction evidence="1">
        <text>Endonucleolytic cleavage to 5'-phosphomonoester.</text>
        <dbReference type="EC" id="3.1.26.4"/>
    </reaction>
</comment>
<evidence type="ECO:0000256" key="4">
    <source>
        <dbReference type="ARBA" id="ARBA00022722"/>
    </source>
</evidence>
<dbReference type="Proteomes" id="UP001235939">
    <property type="component" value="Chromosome 03"/>
</dbReference>
<reference evidence="9 10" key="1">
    <citation type="submission" date="2022-01" db="EMBL/GenBank/DDBJ databases">
        <title>A chromosomal length assembly of Cordylochernes scorpioides.</title>
        <authorList>
            <person name="Zeh D."/>
            <person name="Zeh J."/>
        </authorList>
    </citation>
    <scope>NUCLEOTIDE SEQUENCE [LARGE SCALE GENOMIC DNA]</scope>
    <source>
        <strain evidence="9">IN4F17</strain>
        <tissue evidence="9">Whole Body</tissue>
    </source>
</reference>
<gene>
    <name evidence="9" type="ORF">LAZ67_3002373</name>
</gene>
<dbReference type="InterPro" id="IPR036397">
    <property type="entry name" value="RNaseH_sf"/>
</dbReference>
<protein>
    <recommendedName>
        <fullName evidence="3">ribonuclease H</fullName>
        <ecNumber evidence="3">3.1.26.4</ecNumber>
    </recommendedName>
</protein>
<keyword evidence="4" id="KW-0540">Nuclease</keyword>
<evidence type="ECO:0000256" key="5">
    <source>
        <dbReference type="ARBA" id="ARBA00022723"/>
    </source>
</evidence>